<gene>
    <name evidence="5" type="ORF">G3M70_10030</name>
</gene>
<evidence type="ECO:0000259" key="3">
    <source>
        <dbReference type="Pfam" id="PF00501"/>
    </source>
</evidence>
<organism evidence="5 6">
    <name type="scientific">Candidatus Nitronauta litoralis</name>
    <dbReference type="NCBI Taxonomy" id="2705533"/>
    <lineage>
        <taxon>Bacteria</taxon>
        <taxon>Pseudomonadati</taxon>
        <taxon>Nitrospinota/Tectimicrobiota group</taxon>
        <taxon>Nitrospinota</taxon>
        <taxon>Nitrospinia</taxon>
        <taxon>Nitrospinales</taxon>
        <taxon>Nitrospinaceae</taxon>
        <taxon>Candidatus Nitronauta</taxon>
    </lineage>
</organism>
<name>A0A7T0G0T8_9BACT</name>
<dbReference type="Pfam" id="PF00501">
    <property type="entry name" value="AMP-binding"/>
    <property type="match status" value="1"/>
</dbReference>
<proteinExistence type="inferred from homology"/>
<dbReference type="PANTHER" id="PTHR43201:SF5">
    <property type="entry name" value="MEDIUM-CHAIN ACYL-COA LIGASE ACSF2, MITOCHONDRIAL"/>
    <property type="match status" value="1"/>
</dbReference>
<feature type="domain" description="AMP-dependent synthetase/ligase" evidence="3">
    <location>
        <begin position="9"/>
        <end position="373"/>
    </location>
</feature>
<accession>A0A7T0G0T8</accession>
<comment type="similarity">
    <text evidence="1">Belongs to the ATP-dependent AMP-binding enzyme family.</text>
</comment>
<dbReference type="PANTHER" id="PTHR43201">
    <property type="entry name" value="ACYL-COA SYNTHETASE"/>
    <property type="match status" value="1"/>
</dbReference>
<reference evidence="5 6" key="1">
    <citation type="submission" date="2020-02" db="EMBL/GenBank/DDBJ databases">
        <title>Genomic and physiological characterization of two novel Nitrospinaceae genera.</title>
        <authorList>
            <person name="Mueller A.J."/>
            <person name="Jung M.-Y."/>
            <person name="Strachan C.R."/>
            <person name="Herbold C.W."/>
            <person name="Kirkegaard R.H."/>
            <person name="Daims H."/>
        </authorList>
    </citation>
    <scope>NUCLEOTIDE SEQUENCE [LARGE SCALE GENOMIC DNA]</scope>
    <source>
        <strain evidence="5">EB</strain>
    </source>
</reference>
<dbReference type="InterPro" id="IPR042099">
    <property type="entry name" value="ANL_N_sf"/>
</dbReference>
<dbReference type="GO" id="GO:0031956">
    <property type="term" value="F:medium-chain fatty acid-CoA ligase activity"/>
    <property type="evidence" value="ECO:0007669"/>
    <property type="project" value="TreeGrafter"/>
</dbReference>
<dbReference type="GO" id="GO:0006631">
    <property type="term" value="P:fatty acid metabolic process"/>
    <property type="evidence" value="ECO:0007669"/>
    <property type="project" value="TreeGrafter"/>
</dbReference>
<dbReference type="InterPro" id="IPR025110">
    <property type="entry name" value="AMP-bd_C"/>
</dbReference>
<dbReference type="Gene3D" id="3.40.50.12780">
    <property type="entry name" value="N-terminal domain of ligase-like"/>
    <property type="match status" value="1"/>
</dbReference>
<dbReference type="SUPFAM" id="SSF56801">
    <property type="entry name" value="Acetyl-CoA synthetase-like"/>
    <property type="match status" value="1"/>
</dbReference>
<dbReference type="FunFam" id="3.30.300.30:FF:000008">
    <property type="entry name" value="2,3-dihydroxybenzoate-AMP ligase"/>
    <property type="match status" value="1"/>
</dbReference>
<evidence type="ECO:0000256" key="1">
    <source>
        <dbReference type="ARBA" id="ARBA00006432"/>
    </source>
</evidence>
<dbReference type="Gene3D" id="3.30.300.30">
    <property type="match status" value="1"/>
</dbReference>
<dbReference type="Proteomes" id="UP000594688">
    <property type="component" value="Chromosome"/>
</dbReference>
<dbReference type="InterPro" id="IPR000873">
    <property type="entry name" value="AMP-dep_synth/lig_dom"/>
</dbReference>
<dbReference type="Pfam" id="PF13193">
    <property type="entry name" value="AMP-binding_C"/>
    <property type="match status" value="1"/>
</dbReference>
<dbReference type="EMBL" id="CP048685">
    <property type="protein sequence ID" value="QPJ62191.1"/>
    <property type="molecule type" value="Genomic_DNA"/>
</dbReference>
<dbReference type="KEGG" id="nli:G3M70_10030"/>
<dbReference type="AlphaFoldDB" id="A0A7T0G0T8"/>
<feature type="domain" description="AMP-binding enzyme C-terminal" evidence="4">
    <location>
        <begin position="426"/>
        <end position="500"/>
    </location>
</feature>
<evidence type="ECO:0000313" key="6">
    <source>
        <dbReference type="Proteomes" id="UP000594688"/>
    </source>
</evidence>
<evidence type="ECO:0000259" key="4">
    <source>
        <dbReference type="Pfam" id="PF13193"/>
    </source>
</evidence>
<sequence length="513" mass="56551">MALEFYKELQEHAQNQPDHPAIIETQETITYKQLLDRVERFAGGLDALDPGPESKLAIMGLNQSETLISMLGAFLKGVPVVPYNYLLTPDDLVYITQDAGVDLMMVNPAFIKDETSPFFKSFRHRILTGPEQGHDFPKEATHSFTTFVEQGDREKGKVRISRPDQVPDMILYTSGTTARPKGVGLNESQFYDNTSGVREHLPFTPEDRAIMALPLFHSFGNIIALVFLRAGGTLILIPQFQPKSILQGITEHKATVLPLVPTIYSFLVQLYQRGEYDATSLNYCISGGAALPHALLHQVEKTLGCTVLEGYGLTETSPVIAVNTMQHGSVVGSVGPVLPNVDVKIVDDQGKEVTQGEVGEILCKAPTVMQGYWKKPEETKEVLTEDGWLKTGDLGHLDEQGRLYISAGRKKDLIIRAGENISPLAIENVLMNHPAVAEVAAIGVPHERMGEQVKVCLVLREGAEATIQDLRNYCREKMPAFMTPDSFELYEALPKTPTGKVLKTQLRGEAANT</sequence>
<evidence type="ECO:0000256" key="2">
    <source>
        <dbReference type="ARBA" id="ARBA00022598"/>
    </source>
</evidence>
<dbReference type="InterPro" id="IPR045851">
    <property type="entry name" value="AMP-bd_C_sf"/>
</dbReference>
<evidence type="ECO:0000313" key="5">
    <source>
        <dbReference type="EMBL" id="QPJ62191.1"/>
    </source>
</evidence>
<keyword evidence="2 5" id="KW-0436">Ligase</keyword>
<protein>
    <submittedName>
        <fullName evidence="5">Long-chain fatty acid--CoA ligase</fullName>
    </submittedName>
</protein>